<evidence type="ECO:0000313" key="1">
    <source>
        <dbReference type="EMBL" id="MCI08074.1"/>
    </source>
</evidence>
<feature type="non-terminal residue" evidence="1">
    <location>
        <position position="1"/>
    </location>
</feature>
<evidence type="ECO:0000313" key="2">
    <source>
        <dbReference type="Proteomes" id="UP000265520"/>
    </source>
</evidence>
<dbReference type="Proteomes" id="UP000265520">
    <property type="component" value="Unassembled WGS sequence"/>
</dbReference>
<proteinExistence type="predicted"/>
<sequence>RPNIPANQSISPHGKKTFEAKVTENISEGYTIETVIDGKPLRGILFLNKQNTLHPSAHVINRKRTAGEIDGVISNGAHSNIKTAKVNPMENRHPESLQHSSEAVVALAASNPITANAAVNHKVKLFSYLCWSEF</sequence>
<name>A0A392P8F9_9FABA</name>
<accession>A0A392P8F9</accession>
<comment type="caution">
    <text evidence="1">The sequence shown here is derived from an EMBL/GenBank/DDBJ whole genome shotgun (WGS) entry which is preliminary data.</text>
</comment>
<protein>
    <submittedName>
        <fullName evidence="1">RING finger protein B-like</fullName>
    </submittedName>
</protein>
<dbReference type="AlphaFoldDB" id="A0A392P8F9"/>
<keyword evidence="2" id="KW-1185">Reference proteome</keyword>
<gene>
    <name evidence="1" type="ORF">A2U01_0029147</name>
</gene>
<organism evidence="1 2">
    <name type="scientific">Trifolium medium</name>
    <dbReference type="NCBI Taxonomy" id="97028"/>
    <lineage>
        <taxon>Eukaryota</taxon>
        <taxon>Viridiplantae</taxon>
        <taxon>Streptophyta</taxon>
        <taxon>Embryophyta</taxon>
        <taxon>Tracheophyta</taxon>
        <taxon>Spermatophyta</taxon>
        <taxon>Magnoliopsida</taxon>
        <taxon>eudicotyledons</taxon>
        <taxon>Gunneridae</taxon>
        <taxon>Pentapetalae</taxon>
        <taxon>rosids</taxon>
        <taxon>fabids</taxon>
        <taxon>Fabales</taxon>
        <taxon>Fabaceae</taxon>
        <taxon>Papilionoideae</taxon>
        <taxon>50 kb inversion clade</taxon>
        <taxon>NPAAA clade</taxon>
        <taxon>Hologalegina</taxon>
        <taxon>IRL clade</taxon>
        <taxon>Trifolieae</taxon>
        <taxon>Trifolium</taxon>
    </lineage>
</organism>
<dbReference type="EMBL" id="LXQA010067681">
    <property type="protein sequence ID" value="MCI08074.1"/>
    <property type="molecule type" value="Genomic_DNA"/>
</dbReference>
<reference evidence="1 2" key="1">
    <citation type="journal article" date="2018" name="Front. Plant Sci.">
        <title>Red Clover (Trifolium pratense) and Zigzag Clover (T. medium) - A Picture of Genomic Similarities and Differences.</title>
        <authorList>
            <person name="Dluhosova J."/>
            <person name="Istvanek J."/>
            <person name="Nedelnik J."/>
            <person name="Repkova J."/>
        </authorList>
    </citation>
    <scope>NUCLEOTIDE SEQUENCE [LARGE SCALE GENOMIC DNA]</scope>
    <source>
        <strain evidence="2">cv. 10/8</strain>
        <tissue evidence="1">Leaf</tissue>
    </source>
</reference>